<protein>
    <recommendedName>
        <fullName evidence="1">Fibronectin type-III domain-containing protein</fullName>
    </recommendedName>
</protein>
<dbReference type="EMBL" id="RQTJ01000045">
    <property type="protein sequence ID" value="RRA90357.1"/>
    <property type="molecule type" value="Genomic_DNA"/>
</dbReference>
<keyword evidence="3" id="KW-1185">Reference proteome</keyword>
<name>A0A3P1AN38_9FLAO</name>
<dbReference type="RefSeq" id="WP_148090580.1">
    <property type="nucleotide sequence ID" value="NZ_RQTJ01000045.1"/>
</dbReference>
<organism evidence="2 3">
    <name type="scientific">Paenimyroides viscosum</name>
    <dbReference type="NCBI Taxonomy" id="2488729"/>
    <lineage>
        <taxon>Bacteria</taxon>
        <taxon>Pseudomonadati</taxon>
        <taxon>Bacteroidota</taxon>
        <taxon>Flavobacteriia</taxon>
        <taxon>Flavobacteriales</taxon>
        <taxon>Flavobacteriaceae</taxon>
        <taxon>Paenimyroides</taxon>
    </lineage>
</organism>
<gene>
    <name evidence="2" type="ORF">EG242_13790</name>
</gene>
<feature type="non-terminal residue" evidence="2">
    <location>
        <position position="561"/>
    </location>
</feature>
<evidence type="ECO:0000259" key="1">
    <source>
        <dbReference type="PROSITE" id="PS50853"/>
    </source>
</evidence>
<dbReference type="InterPro" id="IPR003961">
    <property type="entry name" value="FN3_dom"/>
</dbReference>
<comment type="caution">
    <text evidence="2">The sequence shown here is derived from an EMBL/GenBank/DDBJ whole genome shotgun (WGS) entry which is preliminary data.</text>
</comment>
<dbReference type="CDD" id="cd00063">
    <property type="entry name" value="FN3"/>
    <property type="match status" value="1"/>
</dbReference>
<dbReference type="SUPFAM" id="SSF49265">
    <property type="entry name" value="Fibronectin type III"/>
    <property type="match status" value="1"/>
</dbReference>
<dbReference type="PROSITE" id="PS50853">
    <property type="entry name" value="FN3"/>
    <property type="match status" value="1"/>
</dbReference>
<proteinExistence type="predicted"/>
<dbReference type="InterPro" id="IPR045474">
    <property type="entry name" value="GEVED"/>
</dbReference>
<evidence type="ECO:0000313" key="3">
    <source>
        <dbReference type="Proteomes" id="UP000268372"/>
    </source>
</evidence>
<accession>A0A3P1AN38</accession>
<reference evidence="2 3" key="1">
    <citation type="submission" date="2018-11" db="EMBL/GenBank/DDBJ databases">
        <title>Flavobacterium sp. nov., YIM 102796 draft genome.</title>
        <authorList>
            <person name="Li G."/>
            <person name="Jiang Y."/>
        </authorList>
    </citation>
    <scope>NUCLEOTIDE SEQUENCE [LARGE SCALE GENOMIC DNA]</scope>
    <source>
        <strain evidence="2 3">YIM 102796</strain>
    </source>
</reference>
<dbReference type="Pfam" id="PF00041">
    <property type="entry name" value="fn3"/>
    <property type="match status" value="1"/>
</dbReference>
<dbReference type="Gene3D" id="2.60.40.10">
    <property type="entry name" value="Immunoglobulins"/>
    <property type="match status" value="1"/>
</dbReference>
<feature type="domain" description="Fibronectin type-III" evidence="1">
    <location>
        <begin position="456"/>
        <end position="552"/>
    </location>
</feature>
<sequence>MKKITQFSKLNVRWISTKALMLLLLGLFLPIMQMQAQYCTPLYSSGCSSGDDLNSVVLNGNGASVLSDLNTGCTSVNGTGYNDKTALFTPVDLLPGQTYTIQLNTNYSPGWEYASVWIDFNNDNVFDNSTEKLLVDLSLVTSPAFSSGSLVIPLTATPGVRRMRVRVVYSSTGFDACSSYTWGETHDYNVNILALTPCSGTVNAGVATANVTSTCVGSSFVLSSTGVTYGGGVTYQWQRSPAGTNTFTNISGATNASHTITGQTAATDYRLIVTCTNSNSTQTSTIVSVAQKPITDCYCTPTYTYSCSNTSENINSFIINGEGTSVISDLNTGCSTGNYQNRTALFTPVNLLQDSSYPVQINTNYSSGQYVWASIWIDFNDNGVFESTEQLLKDIPMVTSPGFLNVSILIPDTAPAGIHRMRVRANYSGTVDACAIGSWGETHDYNVNVIAITCFRPTNVLVTDITKNSAIITVTPNVKNTGSVSFAYEVRESGKPGSGSTGLALSGTSTTNPFTIIGLQPLTKYTVYVKTVCSPTDSSGWSNGENLNTLCNYPDLITAPG</sequence>
<dbReference type="OrthoDB" id="1305741at2"/>
<dbReference type="Gene3D" id="2.60.40.2700">
    <property type="match status" value="1"/>
</dbReference>
<dbReference type="Pfam" id="PF20009">
    <property type="entry name" value="GEVED"/>
    <property type="match status" value="2"/>
</dbReference>
<dbReference type="AlphaFoldDB" id="A0A3P1AN38"/>
<dbReference type="SMART" id="SM00060">
    <property type="entry name" value="FN3"/>
    <property type="match status" value="2"/>
</dbReference>
<evidence type="ECO:0000313" key="2">
    <source>
        <dbReference type="EMBL" id="RRA90357.1"/>
    </source>
</evidence>
<dbReference type="InterPro" id="IPR013783">
    <property type="entry name" value="Ig-like_fold"/>
</dbReference>
<dbReference type="InterPro" id="IPR036116">
    <property type="entry name" value="FN3_sf"/>
</dbReference>
<dbReference type="Proteomes" id="UP000268372">
    <property type="component" value="Unassembled WGS sequence"/>
</dbReference>